<gene>
    <name evidence="12" type="ORF">FBUS_09117</name>
</gene>
<keyword evidence="6" id="KW-0547">Nucleotide-binding</keyword>
<dbReference type="InterPro" id="IPR026082">
    <property type="entry name" value="ABCA"/>
</dbReference>
<dbReference type="GO" id="GO:0016020">
    <property type="term" value="C:membrane"/>
    <property type="evidence" value="ECO:0007669"/>
    <property type="project" value="UniProtKB-SubCell"/>
</dbReference>
<dbReference type="GO" id="GO:0016887">
    <property type="term" value="F:ATP hydrolysis activity"/>
    <property type="evidence" value="ECO:0007669"/>
    <property type="project" value="InterPro"/>
</dbReference>
<proteinExistence type="inferred from homology"/>
<dbReference type="GO" id="GO:0005524">
    <property type="term" value="F:ATP binding"/>
    <property type="evidence" value="ECO:0007669"/>
    <property type="project" value="UniProtKB-KW"/>
</dbReference>
<dbReference type="Gene3D" id="3.40.50.300">
    <property type="entry name" value="P-loop containing nucleotide triphosphate hydrolases"/>
    <property type="match status" value="1"/>
</dbReference>
<dbReference type="EMBL" id="LUCM01011337">
    <property type="protein sequence ID" value="KAA0184121.1"/>
    <property type="molecule type" value="Genomic_DNA"/>
</dbReference>
<evidence type="ECO:0000256" key="4">
    <source>
        <dbReference type="ARBA" id="ARBA00022692"/>
    </source>
</evidence>
<dbReference type="AlphaFoldDB" id="A0A8E0RNU6"/>
<dbReference type="Proteomes" id="UP000728185">
    <property type="component" value="Unassembled WGS sequence"/>
</dbReference>
<dbReference type="CDD" id="cd03263">
    <property type="entry name" value="ABC_subfamily_A"/>
    <property type="match status" value="1"/>
</dbReference>
<evidence type="ECO:0000256" key="9">
    <source>
        <dbReference type="ARBA" id="ARBA00023136"/>
    </source>
</evidence>
<organism evidence="12 13">
    <name type="scientific">Fasciolopsis buskii</name>
    <dbReference type="NCBI Taxonomy" id="27845"/>
    <lineage>
        <taxon>Eukaryota</taxon>
        <taxon>Metazoa</taxon>
        <taxon>Spiralia</taxon>
        <taxon>Lophotrochozoa</taxon>
        <taxon>Platyhelminthes</taxon>
        <taxon>Trematoda</taxon>
        <taxon>Digenea</taxon>
        <taxon>Plagiorchiida</taxon>
        <taxon>Echinostomata</taxon>
        <taxon>Echinostomatoidea</taxon>
        <taxon>Fasciolidae</taxon>
        <taxon>Fasciolopsis</taxon>
    </lineage>
</organism>
<dbReference type="InterPro" id="IPR003593">
    <property type="entry name" value="AAA+_ATPase"/>
</dbReference>
<keyword evidence="9 10" id="KW-0472">Membrane</keyword>
<name>A0A8E0RNU6_9TREM</name>
<feature type="transmembrane region" description="Helical" evidence="10">
    <location>
        <begin position="31"/>
        <end position="50"/>
    </location>
</feature>
<keyword evidence="8 10" id="KW-1133">Transmembrane helix</keyword>
<feature type="transmembrane region" description="Helical" evidence="10">
    <location>
        <begin position="62"/>
        <end position="86"/>
    </location>
</feature>
<protein>
    <submittedName>
        <fullName evidence="12">ATP-binding cassette sub-family A member 3</fullName>
    </submittedName>
</protein>
<evidence type="ECO:0000313" key="13">
    <source>
        <dbReference type="Proteomes" id="UP000728185"/>
    </source>
</evidence>
<dbReference type="PROSITE" id="PS00211">
    <property type="entry name" value="ABC_TRANSPORTER_1"/>
    <property type="match status" value="1"/>
</dbReference>
<feature type="transmembrane region" description="Helical" evidence="10">
    <location>
        <begin position="927"/>
        <end position="948"/>
    </location>
</feature>
<comment type="caution">
    <text evidence="12">The sequence shown here is derived from an EMBL/GenBank/DDBJ whole genome shotgun (WGS) entry which is preliminary data.</text>
</comment>
<feature type="domain" description="ABC transporter" evidence="11">
    <location>
        <begin position="251"/>
        <end position="484"/>
    </location>
</feature>
<dbReference type="FunFam" id="3.40.50.300:FF:000298">
    <property type="entry name" value="ATP-binding cassette sub-family A member 12"/>
    <property type="match status" value="1"/>
</dbReference>
<dbReference type="SMART" id="SM00382">
    <property type="entry name" value="AAA"/>
    <property type="match status" value="1"/>
</dbReference>
<dbReference type="PANTHER" id="PTHR19229">
    <property type="entry name" value="ATP-BINDING CASSETTE TRANSPORTER SUBFAMILY A ABCA"/>
    <property type="match status" value="1"/>
</dbReference>
<dbReference type="InterPro" id="IPR017871">
    <property type="entry name" value="ABC_transporter-like_CS"/>
</dbReference>
<dbReference type="PROSITE" id="PS50893">
    <property type="entry name" value="ABC_TRANSPORTER_2"/>
    <property type="match status" value="1"/>
</dbReference>
<evidence type="ECO:0000256" key="1">
    <source>
        <dbReference type="ARBA" id="ARBA00004141"/>
    </source>
</evidence>
<keyword evidence="5" id="KW-0677">Repeat</keyword>
<evidence type="ECO:0000256" key="8">
    <source>
        <dbReference type="ARBA" id="ARBA00022989"/>
    </source>
</evidence>
<feature type="transmembrane region" description="Helical" evidence="10">
    <location>
        <begin position="634"/>
        <end position="654"/>
    </location>
</feature>
<evidence type="ECO:0000256" key="5">
    <source>
        <dbReference type="ARBA" id="ARBA00022737"/>
    </source>
</evidence>
<dbReference type="InterPro" id="IPR003439">
    <property type="entry name" value="ABC_transporter-like_ATP-bd"/>
</dbReference>
<dbReference type="AntiFam" id="ANF00112">
    <property type="entry name" value="Shadow ORF (opposite phnC)"/>
</dbReference>
<evidence type="ECO:0000256" key="7">
    <source>
        <dbReference type="ARBA" id="ARBA00022840"/>
    </source>
</evidence>
<dbReference type="GO" id="GO:0005319">
    <property type="term" value="F:lipid transporter activity"/>
    <property type="evidence" value="ECO:0007669"/>
    <property type="project" value="TreeGrafter"/>
</dbReference>
<reference evidence="12" key="1">
    <citation type="submission" date="2019-05" db="EMBL/GenBank/DDBJ databases">
        <title>Annotation for the trematode Fasciolopsis buski.</title>
        <authorList>
            <person name="Choi Y.-J."/>
        </authorList>
    </citation>
    <scope>NUCLEOTIDE SEQUENCE</scope>
    <source>
        <strain evidence="12">HT</strain>
        <tissue evidence="12">Whole worm</tissue>
    </source>
</reference>
<feature type="transmembrane region" description="Helical" evidence="10">
    <location>
        <begin position="887"/>
        <end position="915"/>
    </location>
</feature>
<dbReference type="InterPro" id="IPR027417">
    <property type="entry name" value="P-loop_NTPase"/>
</dbReference>
<dbReference type="GO" id="GO:0140359">
    <property type="term" value="F:ABC-type transporter activity"/>
    <property type="evidence" value="ECO:0007669"/>
    <property type="project" value="InterPro"/>
</dbReference>
<evidence type="ECO:0000256" key="6">
    <source>
        <dbReference type="ARBA" id="ARBA00022741"/>
    </source>
</evidence>
<evidence type="ECO:0000256" key="2">
    <source>
        <dbReference type="ARBA" id="ARBA00008869"/>
    </source>
</evidence>
<feature type="transmembrane region" description="Helical" evidence="10">
    <location>
        <begin position="107"/>
        <end position="131"/>
    </location>
</feature>
<keyword evidence="7 12" id="KW-0067">ATP-binding</keyword>
<sequence>MRPTSKWSDWFLITVGKHNPIRLATIHTRSVAHAGTALSSAILILIYLPYSLLAQHYHEIGLATKLILSLIPSVGMGFAGMLVGKFEGRGLGIQFSNLFVPASQDDNLCLFYVIVCMLCSAKGFLMLAFYVDSVWPGPFGVSKPCMFLSILTTICRTVPVGFVLQYLCRRKPSAPVVLDSDETYDNTLLLGESGHLDYHHKRKRPKLVGRAVGSDYSELPSVPRSTEEDSIPYSFSSTVREPEPVGLAIGISVQKLTKVYSSKGNSKIAVSSLTMNLFRGQITVLLGHNGAGKTTTLAMLTGLFAPSSGTAFVNGHDIRTDIGGVRESLGFCPQFDILFDSLTVEEHLYLYGKLKGLCGQALQEQILAVLTHINLLSKRHSLIGSLSGGMQRRLSIGIALIGSSQVVILDEPTSGLDPEARRQIWDILMKERTNRTILVTTHYMDEADHLGDRIAIMAGGKLRCLGSPLYLKRKYGAGYVLTVKRLPEFTSGPIVAQVHQHIPAARLRSDHGEEIRMLLPLDSANQFPALFADLEASKQLLGACSFGISVTTMEEVFFRVSESESDGTMSLSLAGVSRSTSETGLPSTSGYRSETCSDGDTEVLELRKLGCSLCRSQLSGLLIKRVIYLKRHPLLLLSQLLIPTVLTIVALFVFRRLAYDVNDADPRIRLSLDSFGSPLIVSQANNDLSTETHDLAEQFLETYASQFDPLQIRSWRIPNVSAFEETLSTEVAEPSFSKYISEYIVGLVMQPPNMVRKENATLAAQLFFQGESYHALPTTLNALANARLKFLIQRSGQYPHECPLLKPDTKLPRLDTFNQPLPLTDQDQAARMDSVDGLQRIVIAGFPLASTVLLALSFTGASFGPAIIHEYVTKAKHLQFVSGVKLYFYWVSNFIWDSLLFLVICVTILSVFAAFNVDAFATGSRLYLVLLLLLGYGWAVLPEMYLLARLFKSPVSGLVWLTNPPEGSKSPVIIRKVVVFPAPFTPKRPKHSPGNTAIVIRSTAGRCPLCPAERPTKS</sequence>
<dbReference type="PANTHER" id="PTHR19229:SF36">
    <property type="entry name" value="ATP-BINDING CASSETTE SUB-FAMILY A MEMBER 2"/>
    <property type="match status" value="1"/>
</dbReference>
<evidence type="ECO:0000313" key="12">
    <source>
        <dbReference type="EMBL" id="KAA0184121.1"/>
    </source>
</evidence>
<comment type="subcellular location">
    <subcellularLocation>
        <location evidence="1">Membrane</location>
        <topology evidence="1">Multi-pass membrane protein</topology>
    </subcellularLocation>
</comment>
<feature type="transmembrane region" description="Helical" evidence="10">
    <location>
        <begin position="841"/>
        <end position="867"/>
    </location>
</feature>
<evidence type="ECO:0000256" key="3">
    <source>
        <dbReference type="ARBA" id="ARBA00022448"/>
    </source>
</evidence>
<dbReference type="Pfam" id="PF12698">
    <property type="entry name" value="ABC2_membrane_3"/>
    <property type="match status" value="1"/>
</dbReference>
<comment type="similarity">
    <text evidence="2">Belongs to the ABC transporter superfamily. ABCA family.</text>
</comment>
<keyword evidence="4 10" id="KW-0812">Transmembrane</keyword>
<dbReference type="SUPFAM" id="SSF52540">
    <property type="entry name" value="P-loop containing nucleoside triphosphate hydrolases"/>
    <property type="match status" value="1"/>
</dbReference>
<keyword evidence="3" id="KW-0813">Transport</keyword>
<evidence type="ECO:0000259" key="11">
    <source>
        <dbReference type="PROSITE" id="PS50893"/>
    </source>
</evidence>
<evidence type="ECO:0000256" key="10">
    <source>
        <dbReference type="SAM" id="Phobius"/>
    </source>
</evidence>
<accession>A0A8E0RNU6</accession>
<dbReference type="InterPro" id="IPR013525">
    <property type="entry name" value="ABC2_TM"/>
</dbReference>
<dbReference type="Pfam" id="PF00005">
    <property type="entry name" value="ABC_tran"/>
    <property type="match status" value="1"/>
</dbReference>
<dbReference type="OrthoDB" id="6512918at2759"/>
<keyword evidence="13" id="KW-1185">Reference proteome</keyword>